<dbReference type="Proteomes" id="UP001433088">
    <property type="component" value="Unassembled WGS sequence"/>
</dbReference>
<dbReference type="Pfam" id="PF07687">
    <property type="entry name" value="M20_dimer"/>
    <property type="match status" value="1"/>
</dbReference>
<evidence type="ECO:0000313" key="4">
    <source>
        <dbReference type="EMBL" id="MEQ2423043.1"/>
    </source>
</evidence>
<dbReference type="InterPro" id="IPR036264">
    <property type="entry name" value="Bact_exopeptidase_dim_dom"/>
</dbReference>
<dbReference type="Gene3D" id="3.40.630.10">
    <property type="entry name" value="Zn peptidases"/>
    <property type="match status" value="1"/>
</dbReference>
<dbReference type="EMBL" id="JBBMEU010000074">
    <property type="protein sequence ID" value="MEQ2423043.1"/>
    <property type="molecule type" value="Genomic_DNA"/>
</dbReference>
<dbReference type="RefSeq" id="WP_349173941.1">
    <property type="nucleotide sequence ID" value="NZ_JBBMEU010000074.1"/>
</dbReference>
<dbReference type="InterPro" id="IPR050072">
    <property type="entry name" value="Peptidase_M20A"/>
</dbReference>
<protein>
    <submittedName>
        <fullName evidence="4">M20/M25/M40 family metallo-hydrolase</fullName>
    </submittedName>
</protein>
<accession>A0ABV1CY19</accession>
<evidence type="ECO:0000313" key="5">
    <source>
        <dbReference type="Proteomes" id="UP001433088"/>
    </source>
</evidence>
<dbReference type="SUPFAM" id="SSF53187">
    <property type="entry name" value="Zn-dependent exopeptidases"/>
    <property type="match status" value="1"/>
</dbReference>
<dbReference type="PANTHER" id="PTHR43808:SF17">
    <property type="entry name" value="PEPTIDASE M20"/>
    <property type="match status" value="1"/>
</dbReference>
<comment type="caution">
    <text evidence="4">The sequence shown here is derived from an EMBL/GenBank/DDBJ whole genome shotgun (WGS) entry which is preliminary data.</text>
</comment>
<dbReference type="InterPro" id="IPR002933">
    <property type="entry name" value="Peptidase_M20"/>
</dbReference>
<dbReference type="InterPro" id="IPR011650">
    <property type="entry name" value="Peptidase_M20_dimer"/>
</dbReference>
<evidence type="ECO:0000256" key="2">
    <source>
        <dbReference type="ARBA" id="ARBA00022801"/>
    </source>
</evidence>
<feature type="domain" description="Peptidase M20 dimerisation" evidence="3">
    <location>
        <begin position="178"/>
        <end position="274"/>
    </location>
</feature>
<reference evidence="4 5" key="1">
    <citation type="submission" date="2024-03" db="EMBL/GenBank/DDBJ databases">
        <title>Human intestinal bacterial collection.</title>
        <authorList>
            <person name="Pauvert C."/>
            <person name="Hitch T.C.A."/>
            <person name="Clavel T."/>
        </authorList>
    </citation>
    <scope>NUCLEOTIDE SEQUENCE [LARGE SCALE GENOMIC DNA]</scope>
    <source>
        <strain evidence="4 5">CLA-AA-H81</strain>
    </source>
</reference>
<sequence>MNEKIEQYVRNHGRDFMEWLCDIISIPSPTGHEQAKGEWILNLLHQWGAAGAYRDAAGNVVYPCHVKSGEKVALYTAHIDTVFQDLQEIHIRQTGHILSAPSCSDNSASIAGLLFIIKMFHDLQLTPPQGLLFALDVGEEGLGNLKGMRQVMADWHGRIAEVVAVDCTFDTFVTTAVGSRRYAVTVEAAGGHSWMHFGQSNAIAEAARIISQLYALSVPSQPKTTYNVGTITGGTTVNSIAAKAVFTVDLRSENADELDKLDQTFQSLLAHTEGETVHIKTQLLGERPCSRLDTNPLADRITAIRRRHGLPTPCIAGSTDANIPMGQGIPAISFGFCRSHGEHTLQESLDVDTFVPGMIQMLEFMGV</sequence>
<evidence type="ECO:0000256" key="1">
    <source>
        <dbReference type="ARBA" id="ARBA00022723"/>
    </source>
</evidence>
<keyword evidence="2" id="KW-0378">Hydrolase</keyword>
<evidence type="ECO:0000259" key="3">
    <source>
        <dbReference type="Pfam" id="PF07687"/>
    </source>
</evidence>
<dbReference type="Gene3D" id="3.30.70.360">
    <property type="match status" value="1"/>
</dbReference>
<dbReference type="PANTHER" id="PTHR43808">
    <property type="entry name" value="ACETYLORNITHINE DEACETYLASE"/>
    <property type="match status" value="1"/>
</dbReference>
<organism evidence="4 5">
    <name type="scientific">Megasphaera intestinihominis</name>
    <dbReference type="NCBI Taxonomy" id="3133159"/>
    <lineage>
        <taxon>Bacteria</taxon>
        <taxon>Bacillati</taxon>
        <taxon>Bacillota</taxon>
        <taxon>Negativicutes</taxon>
        <taxon>Veillonellales</taxon>
        <taxon>Veillonellaceae</taxon>
        <taxon>Megasphaera</taxon>
    </lineage>
</organism>
<dbReference type="Pfam" id="PF01546">
    <property type="entry name" value="Peptidase_M20"/>
    <property type="match status" value="1"/>
</dbReference>
<name>A0ABV1CY19_9FIRM</name>
<proteinExistence type="predicted"/>
<dbReference type="SUPFAM" id="SSF55031">
    <property type="entry name" value="Bacterial exopeptidase dimerisation domain"/>
    <property type="match status" value="1"/>
</dbReference>
<keyword evidence="1" id="KW-0479">Metal-binding</keyword>
<gene>
    <name evidence="4" type="ORF">WMO23_09925</name>
</gene>
<keyword evidence="5" id="KW-1185">Reference proteome</keyword>